<evidence type="ECO:0000256" key="1">
    <source>
        <dbReference type="SAM" id="Phobius"/>
    </source>
</evidence>
<name>A0ABP8HBB2_9BURK</name>
<keyword evidence="1" id="KW-0812">Transmembrane</keyword>
<feature type="transmembrane region" description="Helical" evidence="1">
    <location>
        <begin position="45"/>
        <end position="65"/>
    </location>
</feature>
<dbReference type="RefSeq" id="WP_345250822.1">
    <property type="nucleotide sequence ID" value="NZ_BAABFO010000015.1"/>
</dbReference>
<reference evidence="3" key="1">
    <citation type="journal article" date="2019" name="Int. J. Syst. Evol. Microbiol.">
        <title>The Global Catalogue of Microorganisms (GCM) 10K type strain sequencing project: providing services to taxonomists for standard genome sequencing and annotation.</title>
        <authorList>
            <consortium name="The Broad Institute Genomics Platform"/>
            <consortium name="The Broad Institute Genome Sequencing Center for Infectious Disease"/>
            <person name="Wu L."/>
            <person name="Ma J."/>
        </authorList>
    </citation>
    <scope>NUCLEOTIDE SEQUENCE [LARGE SCALE GENOMIC DNA]</scope>
    <source>
        <strain evidence="3">JCM 17666</strain>
    </source>
</reference>
<sequence length="72" mass="8011">MGLFQDPRRKPNDTRASYARRRAPWLFVAAFGCTYYVLTRPTVSSMAYVGVAMVWAAAVSAAALADWSDLHK</sequence>
<dbReference type="Proteomes" id="UP001501671">
    <property type="component" value="Unassembled WGS sequence"/>
</dbReference>
<keyword evidence="3" id="KW-1185">Reference proteome</keyword>
<keyword evidence="1" id="KW-1133">Transmembrane helix</keyword>
<keyword evidence="1" id="KW-0472">Membrane</keyword>
<accession>A0ABP8HBB2</accession>
<gene>
    <name evidence="2" type="ORF">GCM10023144_31560</name>
</gene>
<proteinExistence type="predicted"/>
<dbReference type="EMBL" id="BAABFO010000015">
    <property type="protein sequence ID" value="GAA4336753.1"/>
    <property type="molecule type" value="Genomic_DNA"/>
</dbReference>
<comment type="caution">
    <text evidence="2">The sequence shown here is derived from an EMBL/GenBank/DDBJ whole genome shotgun (WGS) entry which is preliminary data.</text>
</comment>
<evidence type="ECO:0000313" key="3">
    <source>
        <dbReference type="Proteomes" id="UP001501671"/>
    </source>
</evidence>
<evidence type="ECO:0000313" key="2">
    <source>
        <dbReference type="EMBL" id="GAA4336753.1"/>
    </source>
</evidence>
<protein>
    <submittedName>
        <fullName evidence="2">Uncharacterized protein</fullName>
    </submittedName>
</protein>
<organism evidence="2 3">
    <name type="scientific">Pigmentiphaga soli</name>
    <dbReference type="NCBI Taxonomy" id="1007095"/>
    <lineage>
        <taxon>Bacteria</taxon>
        <taxon>Pseudomonadati</taxon>
        <taxon>Pseudomonadota</taxon>
        <taxon>Betaproteobacteria</taxon>
        <taxon>Burkholderiales</taxon>
        <taxon>Alcaligenaceae</taxon>
        <taxon>Pigmentiphaga</taxon>
    </lineage>
</organism>
<feature type="transmembrane region" description="Helical" evidence="1">
    <location>
        <begin position="21"/>
        <end position="39"/>
    </location>
</feature>